<organism evidence="2">
    <name type="scientific">African swine fever virus</name>
    <name type="common">ASFV</name>
    <dbReference type="NCBI Taxonomy" id="10497"/>
    <lineage>
        <taxon>Viruses</taxon>
        <taxon>Varidnaviria</taxon>
        <taxon>Bamfordvirae</taxon>
        <taxon>Nucleocytoviricota</taxon>
        <taxon>Pokkesviricetes</taxon>
        <taxon>Asfuvirales</taxon>
        <taxon>Asfarviridae</taxon>
        <taxon>Asfivirus</taxon>
        <taxon>Asfivirus haemorrhagiae</taxon>
    </lineage>
</organism>
<protein>
    <submittedName>
        <fullName evidence="2">ASFV G ACD 00160 CDS</fullName>
    </submittedName>
</protein>
<evidence type="ECO:0000313" key="2">
    <source>
        <dbReference type="EMBL" id="CAD7112216.1"/>
    </source>
</evidence>
<organismHost>
    <name type="scientific">Potamochoerus larvatus</name>
    <name type="common">Bushpig</name>
    <dbReference type="NCBI Taxonomy" id="273792"/>
</organismHost>
<dbReference type="EMBL" id="LR899131">
    <property type="protein sequence ID" value="CAD7112216.1"/>
    <property type="molecule type" value="Genomic_DNA"/>
</dbReference>
<organismHost>
    <name type="scientific">Phacochoerus africanus</name>
    <name type="common">Warthog</name>
    <dbReference type="NCBI Taxonomy" id="41426"/>
</organismHost>
<feature type="transmembrane region" description="Helical" evidence="1">
    <location>
        <begin position="12"/>
        <end position="30"/>
    </location>
</feature>
<keyword evidence="1" id="KW-0812">Transmembrane</keyword>
<keyword evidence="1" id="KW-1133">Transmembrane helix</keyword>
<organismHost>
    <name type="scientific">Phacochoerus aethiopicus</name>
    <name type="common">Warthog</name>
    <dbReference type="NCBI Taxonomy" id="85517"/>
</organismHost>
<reference evidence="2" key="1">
    <citation type="submission" date="2020-11" db="EMBL/GenBank/DDBJ databases">
        <authorList>
            <consortium name="IVD NGS Lab"/>
        </authorList>
    </citation>
    <scope>NUCLEOTIDE SEQUENCE [LARGE SCALE GENOMIC DNA]</scope>
    <source>
        <strain evidence="2">ASFV Ken.rie1</strain>
    </source>
</reference>
<evidence type="ECO:0000256" key="1">
    <source>
        <dbReference type="SAM" id="Phobius"/>
    </source>
</evidence>
<organismHost>
    <name type="scientific">Sus scrofa</name>
    <name type="common">Pig</name>
    <dbReference type="NCBI Taxonomy" id="9823"/>
</organismHost>
<organismHost>
    <name type="scientific">Ornithodoros</name>
    <name type="common">relapsing fever ticks</name>
    <dbReference type="NCBI Taxonomy" id="6937"/>
</organismHost>
<sequence length="99" mass="11288">MRFKPIMLLEEGILIALILIWVAIILYSSFQIGIKPGSSVPHKCGCGHHASNESPRPGFHGCEYDHPQFERTHFCNRHSCIPCCSPHQACLRFQSYHRV</sequence>
<name>A0A7R8V891_ASF</name>
<dbReference type="Proteomes" id="UP000594880">
    <property type="component" value="Segment"/>
</dbReference>
<accession>A0A7R8V891</accession>
<organismHost>
    <name type="scientific">Ornithodoros moubata</name>
    <name type="common">Soft tick</name>
    <name type="synonym">Argasid tick</name>
    <dbReference type="NCBI Taxonomy" id="6938"/>
</organismHost>
<keyword evidence="1" id="KW-0472">Membrane</keyword>
<proteinExistence type="predicted"/>